<evidence type="ECO:0000259" key="4">
    <source>
        <dbReference type="Pfam" id="PF13966"/>
    </source>
</evidence>
<evidence type="ECO:0000313" key="6">
    <source>
        <dbReference type="Proteomes" id="UP001154282"/>
    </source>
</evidence>
<feature type="region of interest" description="Disordered" evidence="1">
    <location>
        <begin position="935"/>
        <end position="957"/>
    </location>
</feature>
<accession>A0AAV0LSH6</accession>
<dbReference type="SUPFAM" id="SSF53098">
    <property type="entry name" value="Ribonuclease H-like"/>
    <property type="match status" value="1"/>
</dbReference>
<name>A0AAV0LSH6_9ROSI</name>
<dbReference type="InterPro" id="IPR044824">
    <property type="entry name" value="MAIN-like"/>
</dbReference>
<feature type="domain" description="RNase H type-1" evidence="3">
    <location>
        <begin position="330"/>
        <end position="428"/>
    </location>
</feature>
<dbReference type="InterPro" id="IPR019557">
    <property type="entry name" value="AminoTfrase-like_pln_mobile"/>
</dbReference>
<dbReference type="InterPro" id="IPR002156">
    <property type="entry name" value="RNaseH_domain"/>
</dbReference>
<dbReference type="AlphaFoldDB" id="A0AAV0LSH6"/>
<dbReference type="GO" id="GO:0004523">
    <property type="term" value="F:RNA-DNA hybrid ribonuclease activity"/>
    <property type="evidence" value="ECO:0007669"/>
    <property type="project" value="InterPro"/>
</dbReference>
<dbReference type="InterPro" id="IPR036397">
    <property type="entry name" value="RNaseH_sf"/>
</dbReference>
<evidence type="ECO:0000259" key="2">
    <source>
        <dbReference type="Pfam" id="PF10536"/>
    </source>
</evidence>
<evidence type="ECO:0000313" key="5">
    <source>
        <dbReference type="EMBL" id="CAI0437165.1"/>
    </source>
</evidence>
<feature type="domain" description="Reverse transcriptase zinc-binding" evidence="4">
    <location>
        <begin position="134"/>
        <end position="221"/>
    </location>
</feature>
<dbReference type="PANTHER" id="PTHR46033:SF67">
    <property type="entry name" value="AMINOTRANSFERASE-LIKE, PLANT MOBILE DOMAIN FAMILY PROTEIN"/>
    <property type="match status" value="1"/>
</dbReference>
<dbReference type="GO" id="GO:0010073">
    <property type="term" value="P:meristem maintenance"/>
    <property type="evidence" value="ECO:0007669"/>
    <property type="project" value="InterPro"/>
</dbReference>
<reference evidence="5" key="1">
    <citation type="submission" date="2022-08" db="EMBL/GenBank/DDBJ databases">
        <authorList>
            <person name="Gutierrez-Valencia J."/>
        </authorList>
    </citation>
    <scope>NUCLEOTIDE SEQUENCE</scope>
</reference>
<dbReference type="Gene3D" id="3.30.420.10">
    <property type="entry name" value="Ribonuclease H-like superfamily/Ribonuclease H"/>
    <property type="match status" value="1"/>
</dbReference>
<comment type="caution">
    <text evidence="5">The sequence shown here is derived from an EMBL/GenBank/DDBJ whole genome shotgun (WGS) entry which is preliminary data.</text>
</comment>
<dbReference type="GO" id="GO:0003676">
    <property type="term" value="F:nucleic acid binding"/>
    <property type="evidence" value="ECO:0007669"/>
    <property type="project" value="InterPro"/>
</dbReference>
<dbReference type="Pfam" id="PF13456">
    <property type="entry name" value="RVT_3"/>
    <property type="match status" value="1"/>
</dbReference>
<protein>
    <submittedName>
        <fullName evidence="5">Uncharacterized protein</fullName>
    </submittedName>
</protein>
<proteinExistence type="predicted"/>
<dbReference type="CDD" id="cd06222">
    <property type="entry name" value="RNase_H_like"/>
    <property type="match status" value="1"/>
</dbReference>
<evidence type="ECO:0000259" key="3">
    <source>
        <dbReference type="Pfam" id="PF13456"/>
    </source>
</evidence>
<organism evidence="5 6">
    <name type="scientific">Linum tenue</name>
    <dbReference type="NCBI Taxonomy" id="586396"/>
    <lineage>
        <taxon>Eukaryota</taxon>
        <taxon>Viridiplantae</taxon>
        <taxon>Streptophyta</taxon>
        <taxon>Embryophyta</taxon>
        <taxon>Tracheophyta</taxon>
        <taxon>Spermatophyta</taxon>
        <taxon>Magnoliopsida</taxon>
        <taxon>eudicotyledons</taxon>
        <taxon>Gunneridae</taxon>
        <taxon>Pentapetalae</taxon>
        <taxon>rosids</taxon>
        <taxon>fabids</taxon>
        <taxon>Malpighiales</taxon>
        <taxon>Linaceae</taxon>
        <taxon>Linum</taxon>
    </lineage>
</organism>
<dbReference type="InterPro" id="IPR044730">
    <property type="entry name" value="RNase_H-like_dom_plant"/>
</dbReference>
<feature type="domain" description="Aminotransferase-like plant mobile" evidence="2">
    <location>
        <begin position="532"/>
        <end position="898"/>
    </location>
</feature>
<dbReference type="PANTHER" id="PTHR46033">
    <property type="entry name" value="PROTEIN MAIN-LIKE 2"/>
    <property type="match status" value="1"/>
</dbReference>
<gene>
    <name evidence="5" type="ORF">LITE_LOCUS25362</name>
</gene>
<dbReference type="InterPro" id="IPR026960">
    <property type="entry name" value="RVT-Znf"/>
</dbReference>
<dbReference type="EMBL" id="CAMGYJ010000006">
    <property type="protein sequence ID" value="CAI0437165.1"/>
    <property type="molecule type" value="Genomic_DNA"/>
</dbReference>
<dbReference type="Proteomes" id="UP001154282">
    <property type="component" value="Unassembled WGS sequence"/>
</dbReference>
<evidence type="ECO:0000256" key="1">
    <source>
        <dbReference type="SAM" id="MobiDB-lite"/>
    </source>
</evidence>
<sequence length="1236" mass="139008">MWARVILAKYARKTGEGLQFRTTGRLSNLWRGVIRVIHLVEEATCWNIRNGRTAKFWTDRWLDDNTILAHHAPNLPTELLDMPVIDFVLNGKWNSEFLLYYLPVNVVSQINLHPVPTEQWEDVRAWRFNPDGKFRFRSAYELTDTAEAPNQGHQAWRSVWKAPTLQRVRTFLWLMNHGRLLTNAERARRHLTSDTNCKICGGGPETTLHVVRDCPFARATWADLLEDEPDSRFFEPDGLRWSLYYLSGRSNTIDATIFAGTCWLLWKNRNDFVFQDKLKTHTQVQFHSKQLRDEIIKAFDQERTVFGTGGTREQRLVGWQPPAQDWVCVNTDGSVNHSPESTSCGGIMRGSDGRFIRAFTANLGGGSITRAELAGIVYGLDLAWEQGARKVLLQTDSATAKSLIENATEQHLHFSQISEIRRRLQREWTKIKQRMEPMATEPSSPSIVEVREEIMISPVDGEATSTPRTAHFLKPSISSFKATIFESPPSDLSITPSRPFVSFAGWRYGARNWKLWVEKMAATHKPTWEKAGIFYAVRNSVHEIRRDDDLVFGLAERWCSKTNSFVLPWGEATVTLEDMAVLGFSVSGSPVFRPIGETEELKELEQGLSMAMKEISRSTAKKAAVGCWITKFRDSESLIEHEAFLVAWLSRYVFSNTHDCIRREAFPIAIHLARGIRIALAPAVLASIYRDLGILKREIVNESRGSSSSIVKLWSPFQLVQVWAWERFIQVQPQPNDLSRGEPRLARWSSKKIEKRGQDRRMMLDSAADTFIWRPYTLPVRNWGFPLKFYGEKERWVTLKSGYENDDDDDDLVCFARCLRPSFLVGMDTVEQYFPHRVAMQFGFDQGIPGCVGESNKTTDCSVDAWGDYSRDLDGVSLYVPSRLFEADVTTLYHQWWKQAVVELRRGELLSLSKRDKGSKKLMEKKAGGGKLTLSKKVSKHEQKRGLETAADGSGSRGLLSQKISAMSYKNAKRKNDGHNGLTDIDRLVKRARARAHGTIFTKDGSRIDVLDPSPVSEAKVVGRDDDEEEEDMMTSGQLVKANYKHGHAEKIIYGGDAPSSSLRSRNIGGAVETVSALIGIEREAAAESRQKNHGYQNHLDQSSNCQFSVAPGQTPGVGSSDVSSGQLQSLSFSAEKDVVDLVSPDREATMKTVMKMEPFEEVMKEVTAAAVAEVENQSNESTVSLSGGAMNLGIRNSEAGGGDSTFGSMLKRLDTQLSGLEKQLAVLKAARVVGK</sequence>
<dbReference type="Pfam" id="PF13966">
    <property type="entry name" value="zf-RVT"/>
    <property type="match status" value="1"/>
</dbReference>
<dbReference type="Pfam" id="PF10536">
    <property type="entry name" value="PMD"/>
    <property type="match status" value="1"/>
</dbReference>
<dbReference type="InterPro" id="IPR012337">
    <property type="entry name" value="RNaseH-like_sf"/>
</dbReference>
<feature type="region of interest" description="Disordered" evidence="1">
    <location>
        <begin position="1106"/>
        <end position="1125"/>
    </location>
</feature>
<keyword evidence="6" id="KW-1185">Reference proteome</keyword>